<evidence type="ECO:0000256" key="11">
    <source>
        <dbReference type="ARBA" id="ARBA00023237"/>
    </source>
</evidence>
<dbReference type="InterPro" id="IPR037066">
    <property type="entry name" value="Plug_dom_sf"/>
</dbReference>
<keyword evidence="11 12" id="KW-0998">Cell outer membrane</keyword>
<evidence type="ECO:0000313" key="18">
    <source>
        <dbReference type="Proteomes" id="UP001205566"/>
    </source>
</evidence>
<dbReference type="Proteomes" id="UP001205566">
    <property type="component" value="Unassembled WGS sequence"/>
</dbReference>
<reference evidence="17" key="1">
    <citation type="thesis" date="2020" institute="Technische Universitat Dresden" country="Dresden, Germany">
        <title>The Agarolytic System of Microbulbifer elongatus PORT2, Isolated from Batu Karas, Pangandaran West Java Indonesia.</title>
        <authorList>
            <person name="Anggraeni S.R."/>
        </authorList>
    </citation>
    <scope>NUCLEOTIDE SEQUENCE</scope>
    <source>
        <strain evidence="17">PORT2</strain>
    </source>
</reference>
<dbReference type="SUPFAM" id="SSF56935">
    <property type="entry name" value="Porins"/>
    <property type="match status" value="1"/>
</dbReference>
<evidence type="ECO:0000256" key="3">
    <source>
        <dbReference type="ARBA" id="ARBA00022452"/>
    </source>
</evidence>
<evidence type="ECO:0000256" key="4">
    <source>
        <dbReference type="ARBA" id="ARBA00022496"/>
    </source>
</evidence>
<evidence type="ECO:0000256" key="12">
    <source>
        <dbReference type="PROSITE-ProRule" id="PRU01360"/>
    </source>
</evidence>
<keyword evidence="9 14" id="KW-0798">TonB box</keyword>
<evidence type="ECO:0000256" key="6">
    <source>
        <dbReference type="ARBA" id="ARBA00022729"/>
    </source>
</evidence>
<evidence type="ECO:0000256" key="9">
    <source>
        <dbReference type="ARBA" id="ARBA00023077"/>
    </source>
</evidence>
<dbReference type="InterPro" id="IPR012910">
    <property type="entry name" value="Plug_dom"/>
</dbReference>
<evidence type="ECO:0000256" key="2">
    <source>
        <dbReference type="ARBA" id="ARBA00022448"/>
    </source>
</evidence>
<dbReference type="Gene3D" id="2.170.130.10">
    <property type="entry name" value="TonB-dependent receptor, plug domain"/>
    <property type="match status" value="1"/>
</dbReference>
<comment type="caution">
    <text evidence="17">The sequence shown here is derived from an EMBL/GenBank/DDBJ whole genome shotgun (WGS) entry which is preliminary data.</text>
</comment>
<organism evidence="17 18">
    <name type="scientific">Microbulbifer elongatus</name>
    <dbReference type="NCBI Taxonomy" id="86173"/>
    <lineage>
        <taxon>Bacteria</taxon>
        <taxon>Pseudomonadati</taxon>
        <taxon>Pseudomonadota</taxon>
        <taxon>Gammaproteobacteria</taxon>
        <taxon>Cellvibrionales</taxon>
        <taxon>Microbulbiferaceae</taxon>
        <taxon>Microbulbifer</taxon>
    </lineage>
</organism>
<evidence type="ECO:0000256" key="14">
    <source>
        <dbReference type="RuleBase" id="RU003357"/>
    </source>
</evidence>
<evidence type="ECO:0000256" key="8">
    <source>
        <dbReference type="ARBA" id="ARBA00023065"/>
    </source>
</evidence>
<dbReference type="CDD" id="cd01347">
    <property type="entry name" value="ligand_gated_channel"/>
    <property type="match status" value="1"/>
</dbReference>
<dbReference type="InterPro" id="IPR010917">
    <property type="entry name" value="TonB_rcpt_CS"/>
</dbReference>
<dbReference type="Pfam" id="PF00593">
    <property type="entry name" value="TonB_dep_Rec_b-barrel"/>
    <property type="match status" value="1"/>
</dbReference>
<evidence type="ECO:0000259" key="15">
    <source>
        <dbReference type="Pfam" id="PF00593"/>
    </source>
</evidence>
<comment type="subcellular location">
    <subcellularLocation>
        <location evidence="1 12">Cell outer membrane</location>
        <topology evidence="1 12">Multi-pass membrane protein</topology>
    </subcellularLocation>
</comment>
<evidence type="ECO:0000256" key="10">
    <source>
        <dbReference type="ARBA" id="ARBA00023136"/>
    </source>
</evidence>
<dbReference type="PROSITE" id="PS01156">
    <property type="entry name" value="TONB_DEPENDENT_REC_2"/>
    <property type="match status" value="1"/>
</dbReference>
<keyword evidence="8" id="KW-0406">Ion transport</keyword>
<sequence>MPNKEDAVRPAAIFILAPAAIALSLPAPDAAGSSLHRDNALEQVIVTATREAKTRSELAESVGVISEEALEHIAPAHPADALNRVAGVHVNNLGGEGHMTSIRQPISTAGVYLFLEDGIPTRPTGFFNHNGLYEINVPQSAQLEVTKGPASALYGSDAIGGVINAVTKAAPEAAEVSLSGEVGADGWQRALISGGNSLGASSAYRLDLNRTASEGFREEADYTRTSLSGRLDSQFAEGWDSKTVLSYSTIDQSGVSGLEEDDYRNNVQKNLYHGDIGYREVEALRLSSELAYTPSASSLITATPFIRHNSMAMMPSWMVTYDPNIRDTEFSSYGLLLKYRRDFERGEMIVGVDADYTPSEYREERITVARDGEYFVDYARTGALTYHFDAEQTSVSPYVHGEFAPSENWRLSAGLRYDVFEVDYEDQLGTPNTDPSHFRPVSQSRDYDNLSPKLGAVYKLNDNHQLYASYRHAFRAPTVGTLFRPGSSEGTTELEPVTSVSQEVGLRGIVAERVNYEVAVYDMTTENDIVSYIEGNDRKTTNAGETSHKGVEVSVQAPVGQAWELGVSYAAMRQQYEDFSYVFSRFDPSCYCMVSENLNFAGNAISRAPESLANVTLAYTPQWLNGLRMELEWSHMGDYYTDQTNTQKYAGHELFNLRATHHFAEDLSVYARLSNITDERYSTYTSNQVGDADLSYRPGLPRSLFAGVRYRF</sequence>
<evidence type="ECO:0000256" key="7">
    <source>
        <dbReference type="ARBA" id="ARBA00023004"/>
    </source>
</evidence>
<keyword evidence="18" id="KW-1185">Reference proteome</keyword>
<keyword evidence="3 12" id="KW-1134">Transmembrane beta strand</keyword>
<feature type="domain" description="TonB-dependent receptor plug" evidence="16">
    <location>
        <begin position="56"/>
        <end position="162"/>
    </location>
</feature>
<evidence type="ECO:0000256" key="1">
    <source>
        <dbReference type="ARBA" id="ARBA00004571"/>
    </source>
</evidence>
<evidence type="ECO:0000256" key="13">
    <source>
        <dbReference type="PROSITE-ProRule" id="PRU10144"/>
    </source>
</evidence>
<keyword evidence="17" id="KW-0675">Receptor</keyword>
<evidence type="ECO:0000259" key="16">
    <source>
        <dbReference type="Pfam" id="PF07715"/>
    </source>
</evidence>
<dbReference type="PANTHER" id="PTHR32552:SF68">
    <property type="entry name" value="FERRICHROME OUTER MEMBRANE TRANSPORTER_PHAGE RECEPTOR"/>
    <property type="match status" value="1"/>
</dbReference>
<dbReference type="PANTHER" id="PTHR32552">
    <property type="entry name" value="FERRICHROME IRON RECEPTOR-RELATED"/>
    <property type="match status" value="1"/>
</dbReference>
<evidence type="ECO:0000313" key="17">
    <source>
        <dbReference type="EMBL" id="MCQ3828940.1"/>
    </source>
</evidence>
<dbReference type="Pfam" id="PF07715">
    <property type="entry name" value="Plug"/>
    <property type="match status" value="1"/>
</dbReference>
<keyword evidence="10 12" id="KW-0472">Membrane</keyword>
<evidence type="ECO:0000256" key="5">
    <source>
        <dbReference type="ARBA" id="ARBA00022692"/>
    </source>
</evidence>
<keyword evidence="7" id="KW-0408">Iron</keyword>
<name>A0ABT1NYI0_9GAMM</name>
<keyword evidence="4" id="KW-0410">Iron transport</keyword>
<accession>A0ABT1NYI0</accession>
<proteinExistence type="inferred from homology"/>
<keyword evidence="2 12" id="KW-0813">Transport</keyword>
<dbReference type="EMBL" id="JACASI010000014">
    <property type="protein sequence ID" value="MCQ3828940.1"/>
    <property type="molecule type" value="Genomic_DNA"/>
</dbReference>
<feature type="short sequence motif" description="TonB C-terminal box" evidence="13">
    <location>
        <begin position="695"/>
        <end position="712"/>
    </location>
</feature>
<dbReference type="PROSITE" id="PS52016">
    <property type="entry name" value="TONB_DEPENDENT_REC_3"/>
    <property type="match status" value="1"/>
</dbReference>
<feature type="domain" description="TonB-dependent receptor-like beta-barrel" evidence="15">
    <location>
        <begin position="206"/>
        <end position="676"/>
    </location>
</feature>
<gene>
    <name evidence="17" type="ORF">HXX02_05755</name>
</gene>
<dbReference type="InterPro" id="IPR036942">
    <property type="entry name" value="Beta-barrel_TonB_sf"/>
</dbReference>
<dbReference type="InterPro" id="IPR039426">
    <property type="entry name" value="TonB-dep_rcpt-like"/>
</dbReference>
<keyword evidence="5 12" id="KW-0812">Transmembrane</keyword>
<dbReference type="InterPro" id="IPR000531">
    <property type="entry name" value="Beta-barrel_TonB"/>
</dbReference>
<keyword evidence="6" id="KW-0732">Signal</keyword>
<dbReference type="Gene3D" id="2.40.170.20">
    <property type="entry name" value="TonB-dependent receptor, beta-barrel domain"/>
    <property type="match status" value="1"/>
</dbReference>
<protein>
    <submittedName>
        <fullName evidence="17">TonB-dependent receptor</fullName>
    </submittedName>
</protein>
<comment type="similarity">
    <text evidence="12 14">Belongs to the TonB-dependent receptor family.</text>
</comment>